<evidence type="ECO:0000256" key="4">
    <source>
        <dbReference type="ARBA" id="ARBA00022692"/>
    </source>
</evidence>
<dbReference type="GO" id="GO:0015031">
    <property type="term" value="P:protein transport"/>
    <property type="evidence" value="ECO:0007669"/>
    <property type="project" value="UniProtKB-KW"/>
</dbReference>
<dbReference type="InterPro" id="IPR039529">
    <property type="entry name" value="PGAP1/BST1"/>
</dbReference>
<dbReference type="Pfam" id="PF24660">
    <property type="entry name" value="PGAP1_3rd"/>
    <property type="match status" value="1"/>
</dbReference>
<evidence type="ECO:0000259" key="13">
    <source>
        <dbReference type="Pfam" id="PF25140"/>
    </source>
</evidence>
<protein>
    <recommendedName>
        <fullName evidence="10">GPI inositol-deacylase</fullName>
        <ecNumber evidence="10">3.1.-.-</ecNumber>
    </recommendedName>
</protein>
<dbReference type="PANTHER" id="PTHR15495:SF7">
    <property type="entry name" value="GPI INOSITOL-DEACYLASE"/>
    <property type="match status" value="1"/>
</dbReference>
<evidence type="ECO:0000256" key="7">
    <source>
        <dbReference type="ARBA" id="ARBA00022927"/>
    </source>
</evidence>
<feature type="transmembrane region" description="Helical" evidence="10">
    <location>
        <begin position="891"/>
        <end position="911"/>
    </location>
</feature>
<keyword evidence="5 10" id="KW-0378">Hydrolase</keyword>
<dbReference type="InterPro" id="IPR056824">
    <property type="entry name" value="PGAP1_TMD"/>
</dbReference>
<feature type="compositionally biased region" description="Basic and acidic residues" evidence="11">
    <location>
        <begin position="804"/>
        <end position="817"/>
    </location>
</feature>
<keyword evidence="6 10" id="KW-0256">Endoplasmic reticulum</keyword>
<evidence type="ECO:0000256" key="11">
    <source>
        <dbReference type="SAM" id="MobiDB-lite"/>
    </source>
</evidence>
<feature type="domain" description="GPI inositol-deacylase transmembrane" evidence="13">
    <location>
        <begin position="874"/>
        <end position="993"/>
    </location>
</feature>
<comment type="subcellular location">
    <subcellularLocation>
        <location evidence="1">Endoplasmic reticulum membrane</location>
        <topology evidence="1">Multi-pass membrane protein</topology>
    </subcellularLocation>
</comment>
<evidence type="ECO:0000256" key="1">
    <source>
        <dbReference type="ARBA" id="ARBA00004477"/>
    </source>
</evidence>
<dbReference type="EC" id="3.1.-.-" evidence="10"/>
<dbReference type="SUPFAM" id="SSF53474">
    <property type="entry name" value="alpha/beta-Hydrolases"/>
    <property type="match status" value="1"/>
</dbReference>
<dbReference type="Gene3D" id="3.40.50.1820">
    <property type="entry name" value="alpha/beta hydrolase"/>
    <property type="match status" value="1"/>
</dbReference>
<dbReference type="EMBL" id="CADEBC010000426">
    <property type="protein sequence ID" value="CAB3230004.1"/>
    <property type="molecule type" value="Genomic_DNA"/>
</dbReference>
<comment type="caution">
    <text evidence="14">The sequence shown here is derived from an EMBL/GenBank/DDBJ whole genome shotgun (WGS) entry which is preliminary data.</text>
</comment>
<dbReference type="GO" id="GO:0006888">
    <property type="term" value="P:endoplasmic reticulum to Golgi vesicle-mediated transport"/>
    <property type="evidence" value="ECO:0007669"/>
    <property type="project" value="TreeGrafter"/>
</dbReference>
<feature type="region of interest" description="Disordered" evidence="11">
    <location>
        <begin position="787"/>
        <end position="881"/>
    </location>
</feature>
<evidence type="ECO:0000256" key="5">
    <source>
        <dbReference type="ARBA" id="ARBA00022801"/>
    </source>
</evidence>
<gene>
    <name evidence="14" type="ORF">APLA_LOCUS1821</name>
    <name evidence="15" type="ORF">APLA_LOCUS4069</name>
</gene>
<feature type="transmembrane region" description="Helical" evidence="10">
    <location>
        <begin position="717"/>
        <end position="747"/>
    </location>
</feature>
<dbReference type="GO" id="GO:0005789">
    <property type="term" value="C:endoplasmic reticulum membrane"/>
    <property type="evidence" value="ECO:0007669"/>
    <property type="project" value="UniProtKB-SubCell"/>
</dbReference>
<dbReference type="AlphaFoldDB" id="A0A8S0Z1T7"/>
<evidence type="ECO:0000256" key="2">
    <source>
        <dbReference type="ARBA" id="ARBA00006931"/>
    </source>
</evidence>
<evidence type="ECO:0000256" key="3">
    <source>
        <dbReference type="ARBA" id="ARBA00022448"/>
    </source>
</evidence>
<dbReference type="OrthoDB" id="348976at2759"/>
<evidence type="ECO:0000256" key="10">
    <source>
        <dbReference type="RuleBase" id="RU365011"/>
    </source>
</evidence>
<comment type="function">
    <text evidence="10">Involved in inositol deacylation of GPI-anchored proteins which plays important roles in the quality control and ER-associated degradation of GPI-anchored proteins.</text>
</comment>
<reference evidence="16 17" key="1">
    <citation type="submission" date="2020-04" db="EMBL/GenBank/DDBJ databases">
        <authorList>
            <person name="Wallbank WR R."/>
            <person name="Pardo Diaz C."/>
            <person name="Kozak K."/>
            <person name="Martin S."/>
            <person name="Jiggins C."/>
            <person name="Moest M."/>
            <person name="Warren A I."/>
            <person name="Byers J.R.P. K."/>
            <person name="Montejo-Kovacevich G."/>
            <person name="Yen C E."/>
        </authorList>
    </citation>
    <scope>NUCLEOTIDE SEQUENCE [LARGE SCALE GENOMIC DNA]</scope>
</reference>
<evidence type="ECO:0000256" key="8">
    <source>
        <dbReference type="ARBA" id="ARBA00022989"/>
    </source>
</evidence>
<dbReference type="Proteomes" id="UP000494256">
    <property type="component" value="Unassembled WGS sequence"/>
</dbReference>
<dbReference type="EMBL" id="CADEBD010000171">
    <property type="protein sequence ID" value="CAB3224247.1"/>
    <property type="molecule type" value="Genomic_DNA"/>
</dbReference>
<evidence type="ECO:0000313" key="15">
    <source>
        <dbReference type="EMBL" id="CAB3230004.1"/>
    </source>
</evidence>
<feature type="region of interest" description="Disordered" evidence="11">
    <location>
        <begin position="1008"/>
        <end position="1041"/>
    </location>
</feature>
<accession>A0A8S0Z1T7</accession>
<keyword evidence="8 10" id="KW-1133">Transmembrane helix</keyword>
<evidence type="ECO:0000259" key="12">
    <source>
        <dbReference type="Pfam" id="PF07819"/>
    </source>
</evidence>
<dbReference type="GO" id="GO:0050185">
    <property type="term" value="F:phosphatidylinositol deacylase activity"/>
    <property type="evidence" value="ECO:0007669"/>
    <property type="project" value="TreeGrafter"/>
</dbReference>
<feature type="transmembrane region" description="Helical" evidence="10">
    <location>
        <begin position="620"/>
        <end position="643"/>
    </location>
</feature>
<keyword evidence="9 10" id="KW-0472">Membrane</keyword>
<name>A0A8S0Z1T7_ARCPL</name>
<keyword evidence="4 10" id="KW-0812">Transmembrane</keyword>
<evidence type="ECO:0000256" key="6">
    <source>
        <dbReference type="ARBA" id="ARBA00022824"/>
    </source>
</evidence>
<dbReference type="Pfam" id="PF07819">
    <property type="entry name" value="PGAP1"/>
    <property type="match status" value="1"/>
</dbReference>
<feature type="domain" description="GPI inositol-deacylase PGAP1-like alpha/beta" evidence="12">
    <location>
        <begin position="43"/>
        <end position="264"/>
    </location>
</feature>
<feature type="transmembrane region" description="Helical" evidence="10">
    <location>
        <begin position="955"/>
        <end position="973"/>
    </location>
</feature>
<dbReference type="GO" id="GO:0006505">
    <property type="term" value="P:GPI anchor metabolic process"/>
    <property type="evidence" value="ECO:0007669"/>
    <property type="project" value="TreeGrafter"/>
</dbReference>
<evidence type="ECO:0000313" key="17">
    <source>
        <dbReference type="Proteomes" id="UP000494256"/>
    </source>
</evidence>
<evidence type="ECO:0000313" key="16">
    <source>
        <dbReference type="Proteomes" id="UP000494106"/>
    </source>
</evidence>
<dbReference type="InterPro" id="IPR012908">
    <property type="entry name" value="PGAP1-ab_dom-like"/>
</dbReference>
<organism evidence="14 17">
    <name type="scientific">Arctia plantaginis</name>
    <name type="common">Wood tiger moth</name>
    <name type="synonym">Phalaena plantaginis</name>
    <dbReference type="NCBI Taxonomy" id="874455"/>
    <lineage>
        <taxon>Eukaryota</taxon>
        <taxon>Metazoa</taxon>
        <taxon>Ecdysozoa</taxon>
        <taxon>Arthropoda</taxon>
        <taxon>Hexapoda</taxon>
        <taxon>Insecta</taxon>
        <taxon>Pterygota</taxon>
        <taxon>Neoptera</taxon>
        <taxon>Endopterygota</taxon>
        <taxon>Lepidoptera</taxon>
        <taxon>Glossata</taxon>
        <taxon>Ditrysia</taxon>
        <taxon>Noctuoidea</taxon>
        <taxon>Erebidae</taxon>
        <taxon>Arctiinae</taxon>
        <taxon>Arctia</taxon>
    </lineage>
</organism>
<feature type="transmembrane region" description="Helical" evidence="10">
    <location>
        <begin position="580"/>
        <end position="599"/>
    </location>
</feature>
<dbReference type="Pfam" id="PF25140">
    <property type="entry name" value="PGAP1_TMD"/>
    <property type="match status" value="1"/>
</dbReference>
<keyword evidence="16" id="KW-1185">Reference proteome</keyword>
<dbReference type="Proteomes" id="UP000494106">
    <property type="component" value="Unassembled WGS sequence"/>
</dbReference>
<feature type="compositionally biased region" description="Basic and acidic residues" evidence="11">
    <location>
        <begin position="1011"/>
        <end position="1031"/>
    </location>
</feature>
<sequence length="1068" mass="121916">MTYMYEKPQFVRLSLPENKFYPQYGLYVYGEGIFAEKLRRMWFDGVPVLFLPGTSGSHMQARSFASFALRKSLSKGNHFHFDFFTISYNEELSGLYGGVLQSQTKFAAVSIQKILSLYKQNKYRKDVPTSVILIGHSMGGLIVKRLLAYPSTVNTTSIAITLAAPLVAPVVNVDAEMNDFYGLMNYEWNKYVNNNIETKKNKIMISLGNGPRDLLMPSGLTSSNDSYINALTTAVPGVWVSPDHVSIVWCKQLVRIINKFLFSIIDPVTEQVVQDNEILISRARQYFQANRSMKLNPDVVRSDMTMIADAFWYEDNRRIYQVSRRQIDKTTYVMIRLVKYPQNRFVAVEGVNIENEEWIFGCNAQFTYNTHRYCKQATSLSELSRWTGAANSSAKRKLATVNLHSIKEHYPDWSHVIVKVSPTKKPVILNVDINDHASREMYVRVPSWMSFGKTIIKEETESESLYYELILRDFNTLHQAYLLYVEPTASCKATQYHVSAEMFVPWAPNYEYYHYFTQLKQKPMKLRLFKSNPNIVYGMETTEHVKVTLLLDPQCTYTISIAPSWYHRLGQLVRNYSSVLFPYAAGVVLLAVRSNICELQKRGNCLSMYGALCSERVKPYYVLVSVKLAAVALTSFPIITFLFENSSWKNIEMQYFINSLLILPAYLTAVGIVTITAAAIMLVMIFSSQIAHRLLFRIMWRGSSNLTEKIASGLQKVPIVVTVSMLCAAPLSCGAAALVVGAAFYSFMLSKMYEDYLEDYVYKLMAKIASKVCRMFKKKQSSEEAKNSLIERDSIETSSQSINEDQKCNSDREKIKPIEVSQNKDVVAGTAADTKENTKDTQYLENRDITVGSNSDGIANEKKSEQSSKRKESNNSENNLDMHEGLNNLNFHMMLFFMWLTVTLVNMPALLTWARNFRYSKVLETDTSYHTGLVMSACSGYVWQINGPRKHLRSYETVSALLFTMAVIILVLGPLYLPIVNYGVTFMFVTLTVQQMFDKEKVIHSKGIAGQRRDKDNEEFSEEKQNSKESSEQTETSTSGDKCNVCSESRIYNLFQNLREKFSFIENL</sequence>
<evidence type="ECO:0000256" key="9">
    <source>
        <dbReference type="ARBA" id="ARBA00023136"/>
    </source>
</evidence>
<keyword evidence="3 10" id="KW-0813">Transport</keyword>
<comment type="similarity">
    <text evidence="2 10">Belongs to the GPI inositol-deacylase family.</text>
</comment>
<feature type="transmembrane region" description="Helical" evidence="10">
    <location>
        <begin position="663"/>
        <end position="696"/>
    </location>
</feature>
<feature type="compositionally biased region" description="Basic and acidic residues" evidence="11">
    <location>
        <begin position="859"/>
        <end position="881"/>
    </location>
</feature>
<dbReference type="PANTHER" id="PTHR15495">
    <property type="entry name" value="NEGATIVE REGULATOR OF VESICLE FORMATION-RELATED"/>
    <property type="match status" value="1"/>
</dbReference>
<dbReference type="InterPro" id="IPR029058">
    <property type="entry name" value="AB_hydrolase_fold"/>
</dbReference>
<keyword evidence="7 10" id="KW-0653">Protein transport</keyword>
<proteinExistence type="inferred from homology"/>
<evidence type="ECO:0000313" key="14">
    <source>
        <dbReference type="EMBL" id="CAB3224247.1"/>
    </source>
</evidence>